<accession>A0A9D2KRA3</accession>
<dbReference type="Gene3D" id="2.60.120.10">
    <property type="entry name" value="Jelly Rolls"/>
    <property type="match status" value="1"/>
</dbReference>
<protein>
    <submittedName>
        <fullName evidence="2">Crp/Fnr family transcriptional regulator</fullName>
    </submittedName>
</protein>
<dbReference type="PROSITE" id="PS50042">
    <property type="entry name" value="CNMP_BINDING_3"/>
    <property type="match status" value="1"/>
</dbReference>
<organism evidence="2 3">
    <name type="scientific">Candidatus Bacteroides intestinavium</name>
    <dbReference type="NCBI Taxonomy" id="2838469"/>
    <lineage>
        <taxon>Bacteria</taxon>
        <taxon>Pseudomonadati</taxon>
        <taxon>Bacteroidota</taxon>
        <taxon>Bacteroidia</taxon>
        <taxon>Bacteroidales</taxon>
        <taxon>Bacteroidaceae</taxon>
        <taxon>Bacteroides</taxon>
    </lineage>
</organism>
<dbReference type="Proteomes" id="UP000823860">
    <property type="component" value="Unassembled WGS sequence"/>
</dbReference>
<reference evidence="2" key="2">
    <citation type="submission" date="2021-04" db="EMBL/GenBank/DDBJ databases">
        <authorList>
            <person name="Gilroy R."/>
        </authorList>
    </citation>
    <scope>NUCLEOTIDE SEQUENCE</scope>
    <source>
        <strain evidence="2">ChiHecec1B25-7008</strain>
    </source>
</reference>
<evidence type="ECO:0000313" key="3">
    <source>
        <dbReference type="Proteomes" id="UP000823860"/>
    </source>
</evidence>
<proteinExistence type="predicted"/>
<dbReference type="SUPFAM" id="SSF51206">
    <property type="entry name" value="cAMP-binding domain-like"/>
    <property type="match status" value="1"/>
</dbReference>
<dbReference type="CDD" id="cd00038">
    <property type="entry name" value="CAP_ED"/>
    <property type="match status" value="1"/>
</dbReference>
<dbReference type="InterPro" id="IPR014710">
    <property type="entry name" value="RmlC-like_jellyroll"/>
</dbReference>
<evidence type="ECO:0000259" key="1">
    <source>
        <dbReference type="PROSITE" id="PS50042"/>
    </source>
</evidence>
<dbReference type="Pfam" id="PF00027">
    <property type="entry name" value="cNMP_binding"/>
    <property type="match status" value="1"/>
</dbReference>
<name>A0A9D2KRA3_9BACE</name>
<dbReference type="InterPro" id="IPR018490">
    <property type="entry name" value="cNMP-bd_dom_sf"/>
</dbReference>
<reference evidence="2" key="1">
    <citation type="journal article" date="2021" name="PeerJ">
        <title>Extensive microbial diversity within the chicken gut microbiome revealed by metagenomics and culture.</title>
        <authorList>
            <person name="Gilroy R."/>
            <person name="Ravi A."/>
            <person name="Getino M."/>
            <person name="Pursley I."/>
            <person name="Horton D.L."/>
            <person name="Alikhan N.F."/>
            <person name="Baker D."/>
            <person name="Gharbi K."/>
            <person name="Hall N."/>
            <person name="Watson M."/>
            <person name="Adriaenssens E.M."/>
            <person name="Foster-Nyarko E."/>
            <person name="Jarju S."/>
            <person name="Secka A."/>
            <person name="Antonio M."/>
            <person name="Oren A."/>
            <person name="Chaudhuri R.R."/>
            <person name="La Ragione R."/>
            <person name="Hildebrand F."/>
            <person name="Pallen M.J."/>
        </authorList>
    </citation>
    <scope>NUCLEOTIDE SEQUENCE</scope>
    <source>
        <strain evidence="2">ChiHecec1B25-7008</strain>
    </source>
</reference>
<dbReference type="EMBL" id="DWZE01000031">
    <property type="protein sequence ID" value="HJA82831.1"/>
    <property type="molecule type" value="Genomic_DNA"/>
</dbReference>
<feature type="domain" description="Cyclic nucleotide-binding" evidence="1">
    <location>
        <begin position="12"/>
        <end position="111"/>
    </location>
</feature>
<comment type="caution">
    <text evidence="2">The sequence shown here is derived from an EMBL/GenBank/DDBJ whole genome shotgun (WGS) entry which is preliminary data.</text>
</comment>
<dbReference type="AlphaFoldDB" id="A0A9D2KRA3"/>
<sequence length="191" mass="22509">MKEWTEVLADREGLSEEEIHWLTDNQERRSFAKNEIVVHKDEVDSNVYIITKGIWRAYHFKNGEEATAWFATPGELVFSVWGYISDEPSRLSFEAMTESEAICLSKEELHRHFNSSIAMANLGRRMLENFILLYENWIMDLWKKNAFERYLTLLDEYPEVIQQIPMKYIASYLGVTVQSLSRIRASLNEMK</sequence>
<evidence type="ECO:0000313" key="2">
    <source>
        <dbReference type="EMBL" id="HJA82831.1"/>
    </source>
</evidence>
<gene>
    <name evidence="2" type="ORF">H9785_02480</name>
</gene>
<dbReference type="InterPro" id="IPR000595">
    <property type="entry name" value="cNMP-bd_dom"/>
</dbReference>